<dbReference type="OrthoDB" id="2020502at2759"/>
<protein>
    <recommendedName>
        <fullName evidence="1">Glutamyl-tRNA(Gln) amidotransferase subunit C, chloroplastic/mitochondrial</fullName>
        <shortName evidence="1">Glu-AdT subunit C</shortName>
        <ecNumber evidence="1">6.3.5.-</ecNumber>
    </recommendedName>
</protein>
<accession>A0A843TQ61</accession>
<dbReference type="SUPFAM" id="SSF141000">
    <property type="entry name" value="Glu-tRNAGln amidotransferase C subunit"/>
    <property type="match status" value="1"/>
</dbReference>
<proteinExistence type="inferred from homology"/>
<gene>
    <name evidence="1" type="primary">GATC</name>
    <name evidence="2" type="ORF">Taro_006968</name>
</gene>
<keyword evidence="1" id="KW-0150">Chloroplast</keyword>
<dbReference type="InterPro" id="IPR036113">
    <property type="entry name" value="Asp/Glu-ADT_sf_sub_c"/>
</dbReference>
<evidence type="ECO:0000313" key="3">
    <source>
        <dbReference type="Proteomes" id="UP000652761"/>
    </source>
</evidence>
<keyword evidence="1" id="KW-0496">Mitochondrion</keyword>
<sequence length="188" mass="20467">MKSPIKGVGSSSHCRTPICPDKPASLVTPLPCLIAMFWSVVASRGGGGGAVLAVVRRAPVGSTPHHWLVPSAVTQRSPNFPGRRFCTRARAALEPPDVTRLADTARISLSSEEVEEFAPKIRQVVDWFGQLQAVNLENIDPALRADTDVNVNPREDVPETFENREAMLAAVPSYEDSYIKVPKVLNKE</sequence>
<dbReference type="GO" id="GO:0050567">
    <property type="term" value="F:glutaminyl-tRNA synthase (glutamine-hydrolyzing) activity"/>
    <property type="evidence" value="ECO:0007669"/>
    <property type="project" value="UniProtKB-UniRule"/>
</dbReference>
<dbReference type="HAMAP" id="MF_00122">
    <property type="entry name" value="GatC"/>
    <property type="match status" value="1"/>
</dbReference>
<dbReference type="NCBIfam" id="TIGR00135">
    <property type="entry name" value="gatC"/>
    <property type="match status" value="1"/>
</dbReference>
<dbReference type="Proteomes" id="UP000652761">
    <property type="component" value="Unassembled WGS sequence"/>
</dbReference>
<keyword evidence="1" id="KW-0436">Ligase</keyword>
<dbReference type="AlphaFoldDB" id="A0A843TQ61"/>
<evidence type="ECO:0000313" key="2">
    <source>
        <dbReference type="EMBL" id="MQL74612.1"/>
    </source>
</evidence>
<keyword evidence="3" id="KW-1185">Reference proteome</keyword>
<dbReference type="EMBL" id="NMUH01000216">
    <property type="protein sequence ID" value="MQL74612.1"/>
    <property type="molecule type" value="Genomic_DNA"/>
</dbReference>
<evidence type="ECO:0000256" key="1">
    <source>
        <dbReference type="HAMAP-Rule" id="MF_03149"/>
    </source>
</evidence>
<keyword evidence="1" id="KW-0547">Nucleotide-binding</keyword>
<reference evidence="2" key="1">
    <citation type="submission" date="2017-07" db="EMBL/GenBank/DDBJ databases">
        <title>Taro Niue Genome Assembly and Annotation.</title>
        <authorList>
            <person name="Atibalentja N."/>
            <person name="Keating K."/>
            <person name="Fields C.J."/>
        </authorList>
    </citation>
    <scope>NUCLEOTIDE SEQUENCE</scope>
    <source>
        <strain evidence="2">Niue_2</strain>
        <tissue evidence="2">Leaf</tissue>
    </source>
</reference>
<dbReference type="EC" id="6.3.5.-" evidence="1"/>
<dbReference type="GO" id="GO:0070681">
    <property type="term" value="P:glutaminyl-tRNAGln biosynthesis via transamidation"/>
    <property type="evidence" value="ECO:0007669"/>
    <property type="project" value="UniProtKB-UniRule"/>
</dbReference>
<dbReference type="GO" id="GO:0030956">
    <property type="term" value="C:glutamyl-tRNA(Gln) amidotransferase complex"/>
    <property type="evidence" value="ECO:0007669"/>
    <property type="project" value="UniProtKB-UniRule"/>
</dbReference>
<dbReference type="PANTHER" id="PTHR15004:SF0">
    <property type="entry name" value="GLUTAMYL-TRNA(GLN) AMIDOTRANSFERASE SUBUNIT C, MITOCHONDRIAL"/>
    <property type="match status" value="1"/>
</dbReference>
<dbReference type="InterPro" id="IPR003837">
    <property type="entry name" value="GatC"/>
</dbReference>
<dbReference type="GO" id="GO:0032543">
    <property type="term" value="P:mitochondrial translation"/>
    <property type="evidence" value="ECO:0007669"/>
    <property type="project" value="UniProtKB-UniRule"/>
</dbReference>
<organism evidence="2 3">
    <name type="scientific">Colocasia esculenta</name>
    <name type="common">Wild taro</name>
    <name type="synonym">Arum esculentum</name>
    <dbReference type="NCBI Taxonomy" id="4460"/>
    <lineage>
        <taxon>Eukaryota</taxon>
        <taxon>Viridiplantae</taxon>
        <taxon>Streptophyta</taxon>
        <taxon>Embryophyta</taxon>
        <taxon>Tracheophyta</taxon>
        <taxon>Spermatophyta</taxon>
        <taxon>Magnoliopsida</taxon>
        <taxon>Liliopsida</taxon>
        <taxon>Araceae</taxon>
        <taxon>Aroideae</taxon>
        <taxon>Colocasieae</taxon>
        <taxon>Colocasia</taxon>
    </lineage>
</organism>
<dbReference type="Pfam" id="PF02686">
    <property type="entry name" value="GatC"/>
    <property type="match status" value="1"/>
</dbReference>
<dbReference type="GO" id="GO:0005524">
    <property type="term" value="F:ATP binding"/>
    <property type="evidence" value="ECO:0007669"/>
    <property type="project" value="UniProtKB-KW"/>
</dbReference>
<dbReference type="Gene3D" id="1.10.20.60">
    <property type="entry name" value="Glu-tRNAGln amidotransferase C subunit, N-terminal domain"/>
    <property type="match status" value="1"/>
</dbReference>
<comment type="caution">
    <text evidence="2">The sequence shown here is derived from an EMBL/GenBank/DDBJ whole genome shotgun (WGS) entry which is preliminary data.</text>
</comment>
<name>A0A843TQ61_COLES</name>
<comment type="subcellular location">
    <subcellularLocation>
        <location evidence="1">Mitochondrion</location>
    </subcellularLocation>
    <subcellularLocation>
        <location evidence="1">Plastid</location>
        <location evidence="1">Chloroplast</location>
    </subcellularLocation>
</comment>
<dbReference type="GO" id="GO:0006450">
    <property type="term" value="P:regulation of translational fidelity"/>
    <property type="evidence" value="ECO:0007669"/>
    <property type="project" value="InterPro"/>
</dbReference>
<keyword evidence="1" id="KW-0067">ATP-binding</keyword>
<comment type="function">
    <text evidence="1">Allows the formation of correctly charged Gln-tRNA(Gln) through the transamidation of misacylated Glu-tRNA(Gln) in chloroplasts and mitochondria. The reaction takes place in the presence of glutamine and ATP through an activated gamma-phospho-Glu-tRNA(Gln).</text>
</comment>
<keyword evidence="1" id="KW-0648">Protein biosynthesis</keyword>
<comment type="subunit">
    <text evidence="1">Subunit of the heterotrimeric GatCAB amidotransferase (AdT) complex, composed of A, B and C subunits.</text>
</comment>
<comment type="catalytic activity">
    <reaction evidence="1">
        <text>L-glutamyl-tRNA(Gln) + L-glutamine + ATP + H2O = L-glutaminyl-tRNA(Gln) + L-glutamate + ADP + phosphate + H(+)</text>
        <dbReference type="Rhea" id="RHEA:17521"/>
        <dbReference type="Rhea" id="RHEA-COMP:9681"/>
        <dbReference type="Rhea" id="RHEA-COMP:9684"/>
        <dbReference type="ChEBI" id="CHEBI:15377"/>
        <dbReference type="ChEBI" id="CHEBI:15378"/>
        <dbReference type="ChEBI" id="CHEBI:29985"/>
        <dbReference type="ChEBI" id="CHEBI:30616"/>
        <dbReference type="ChEBI" id="CHEBI:43474"/>
        <dbReference type="ChEBI" id="CHEBI:58359"/>
        <dbReference type="ChEBI" id="CHEBI:78520"/>
        <dbReference type="ChEBI" id="CHEBI:78521"/>
        <dbReference type="ChEBI" id="CHEBI:456216"/>
    </reaction>
</comment>
<dbReference type="GO" id="GO:0005739">
    <property type="term" value="C:mitochondrion"/>
    <property type="evidence" value="ECO:0007669"/>
    <property type="project" value="UniProtKB-SubCell"/>
</dbReference>
<keyword evidence="1" id="KW-0934">Plastid</keyword>
<dbReference type="GO" id="GO:0009507">
    <property type="term" value="C:chloroplast"/>
    <property type="evidence" value="ECO:0007669"/>
    <property type="project" value="UniProtKB-SubCell"/>
</dbReference>
<dbReference type="PANTHER" id="PTHR15004">
    <property type="entry name" value="GLUTAMYL-TRNA(GLN) AMIDOTRANSFERASE SUBUNIT C, MITOCHONDRIAL"/>
    <property type="match status" value="1"/>
</dbReference>
<comment type="similarity">
    <text evidence="1">Belongs to the GatC family.</text>
</comment>